<feature type="chain" id="PRO_5023920667" description="Lipoprotein" evidence="1">
    <location>
        <begin position="34"/>
        <end position="166"/>
    </location>
</feature>
<name>A0A5J4LK04_9ACTN</name>
<evidence type="ECO:0000313" key="3">
    <source>
        <dbReference type="Proteomes" id="UP000325598"/>
    </source>
</evidence>
<sequence length="166" mass="17475">MNRTTNPTRRHRTAIATALACAAALGTLATAHAANAAAPSAHTAHQARAAHTAATPYVINHYGEENADKGRAERRPAHLVLSEFTSAGDLHWKQWGAKKAVATGEVTGNWCLDTCLDKPLKATLTLSAPKAVHGRKVFSSFTLKLAGGSGKYDAEDLQGKRPLATG</sequence>
<dbReference type="Proteomes" id="UP000325598">
    <property type="component" value="Unassembled WGS sequence"/>
</dbReference>
<protein>
    <recommendedName>
        <fullName evidence="4">Lipoprotein</fullName>
    </recommendedName>
</protein>
<dbReference type="OrthoDB" id="4205682at2"/>
<dbReference type="EMBL" id="BLAG01000009">
    <property type="protein sequence ID" value="GES31018.1"/>
    <property type="molecule type" value="Genomic_DNA"/>
</dbReference>
<reference evidence="2 3" key="1">
    <citation type="submission" date="2019-10" db="EMBL/GenBank/DDBJ databases">
        <title>Whole genome shotgun sequence of Streptomyces angustmyceticus NBRC 3934.</title>
        <authorList>
            <person name="Hosoyama A."/>
            <person name="Ichikawa N."/>
            <person name="Kimura A."/>
            <person name="Kitahashi Y."/>
            <person name="Komaki H."/>
            <person name="Uohara A."/>
        </authorList>
    </citation>
    <scope>NUCLEOTIDE SEQUENCE [LARGE SCALE GENOMIC DNA]</scope>
    <source>
        <strain evidence="2 3">NBRC 3934</strain>
    </source>
</reference>
<dbReference type="PROSITE" id="PS51318">
    <property type="entry name" value="TAT"/>
    <property type="match status" value="1"/>
</dbReference>
<keyword evidence="1" id="KW-0732">Signal</keyword>
<feature type="signal peptide" evidence="1">
    <location>
        <begin position="1"/>
        <end position="33"/>
    </location>
</feature>
<dbReference type="RefSeq" id="WP_086717276.1">
    <property type="nucleotide sequence ID" value="NZ_BLAG01000009.1"/>
</dbReference>
<dbReference type="AlphaFoldDB" id="A0A5J4LK04"/>
<evidence type="ECO:0008006" key="4">
    <source>
        <dbReference type="Google" id="ProtNLM"/>
    </source>
</evidence>
<keyword evidence="3" id="KW-1185">Reference proteome</keyword>
<dbReference type="InterPro" id="IPR006311">
    <property type="entry name" value="TAT_signal"/>
</dbReference>
<gene>
    <name evidence="2" type="ORF">San01_35050</name>
</gene>
<dbReference type="GeneID" id="96752367"/>
<comment type="caution">
    <text evidence="2">The sequence shown here is derived from an EMBL/GenBank/DDBJ whole genome shotgun (WGS) entry which is preliminary data.</text>
</comment>
<proteinExistence type="predicted"/>
<accession>A0A5J4LK04</accession>
<evidence type="ECO:0000313" key="2">
    <source>
        <dbReference type="EMBL" id="GES31018.1"/>
    </source>
</evidence>
<organism evidence="2 3">
    <name type="scientific">Streptomyces angustmyceticus</name>
    <dbReference type="NCBI Taxonomy" id="285578"/>
    <lineage>
        <taxon>Bacteria</taxon>
        <taxon>Bacillati</taxon>
        <taxon>Actinomycetota</taxon>
        <taxon>Actinomycetes</taxon>
        <taxon>Kitasatosporales</taxon>
        <taxon>Streptomycetaceae</taxon>
        <taxon>Streptomyces</taxon>
    </lineage>
</organism>
<evidence type="ECO:0000256" key="1">
    <source>
        <dbReference type="SAM" id="SignalP"/>
    </source>
</evidence>